<dbReference type="GO" id="GO:0042720">
    <property type="term" value="C:mitochondrial inner membrane peptidase complex"/>
    <property type="evidence" value="ECO:0007669"/>
    <property type="project" value="InterPro"/>
</dbReference>
<evidence type="ECO:0000256" key="3">
    <source>
        <dbReference type="ARBA" id="ARBA00013650"/>
    </source>
</evidence>
<evidence type="ECO:0000256" key="9">
    <source>
        <dbReference type="ARBA" id="ARBA00023128"/>
    </source>
</evidence>
<keyword evidence="8" id="KW-1133">Transmembrane helix</keyword>
<dbReference type="InterPro" id="IPR037730">
    <property type="entry name" value="IMP2"/>
</dbReference>
<keyword evidence="6" id="KW-0999">Mitochondrion inner membrane</keyword>
<evidence type="ECO:0000313" key="14">
    <source>
        <dbReference type="Proteomes" id="UP000886653"/>
    </source>
</evidence>
<keyword evidence="5" id="KW-0812">Transmembrane</keyword>
<dbReference type="PANTHER" id="PTHR46041:SF2">
    <property type="entry name" value="MITOCHONDRIAL INNER MEMBRANE PROTEASE SUBUNIT 2"/>
    <property type="match status" value="1"/>
</dbReference>
<evidence type="ECO:0000256" key="2">
    <source>
        <dbReference type="ARBA" id="ARBA00007066"/>
    </source>
</evidence>
<evidence type="ECO:0000256" key="8">
    <source>
        <dbReference type="ARBA" id="ARBA00022989"/>
    </source>
</evidence>
<dbReference type="GO" id="GO:0004252">
    <property type="term" value="F:serine-type endopeptidase activity"/>
    <property type="evidence" value="ECO:0007669"/>
    <property type="project" value="InterPro"/>
</dbReference>
<dbReference type="PANTHER" id="PTHR46041">
    <property type="entry name" value="MITOCHONDRIAL INNER MEMBRANE PROTEASE SUBUNIT 2"/>
    <property type="match status" value="1"/>
</dbReference>
<evidence type="ECO:0000256" key="11">
    <source>
        <dbReference type="PIRSR" id="PIRSR600223-1"/>
    </source>
</evidence>
<evidence type="ECO:0000256" key="7">
    <source>
        <dbReference type="ARBA" id="ARBA00022801"/>
    </source>
</evidence>
<keyword evidence="9" id="KW-0496">Mitochondrion</keyword>
<evidence type="ECO:0000256" key="10">
    <source>
        <dbReference type="ARBA" id="ARBA00023136"/>
    </source>
</evidence>
<dbReference type="AlphaFoldDB" id="A0A9P6NIF6"/>
<keyword evidence="7" id="KW-0378">Hydrolase</keyword>
<comment type="subcellular location">
    <subcellularLocation>
        <location evidence="1">Mitochondrion inner membrane</location>
        <topology evidence="1">Single-pass membrane protein</topology>
    </subcellularLocation>
</comment>
<comment type="caution">
    <text evidence="13">The sequence shown here is derived from an EMBL/GenBank/DDBJ whole genome shotgun (WGS) entry which is preliminary data.</text>
</comment>
<evidence type="ECO:0000256" key="1">
    <source>
        <dbReference type="ARBA" id="ARBA00004434"/>
    </source>
</evidence>
<dbReference type="OrthoDB" id="308440at2759"/>
<feature type="domain" description="Peptidase S26" evidence="12">
    <location>
        <begin position="7"/>
        <end position="71"/>
    </location>
</feature>
<dbReference type="GO" id="GO:0006465">
    <property type="term" value="P:signal peptide processing"/>
    <property type="evidence" value="ECO:0007669"/>
    <property type="project" value="InterPro"/>
</dbReference>
<protein>
    <recommendedName>
        <fullName evidence="3">Mitochondrial inner membrane protease subunit 2</fullName>
    </recommendedName>
</protein>
<dbReference type="InterPro" id="IPR019533">
    <property type="entry name" value="Peptidase_S26"/>
</dbReference>
<dbReference type="Gene3D" id="2.10.109.10">
    <property type="entry name" value="Umud Fragment, subunit A"/>
    <property type="match status" value="1"/>
</dbReference>
<feature type="active site" evidence="11">
    <location>
        <position position="14"/>
    </location>
</feature>
<sequence length="143" mass="16265">MDRGYSFVRINGMSMQPTLNPDSSCLKRDLVILNRFTDKFKRGDVVTVYHPVHPTLTLTKRIIGLEGDIYSHSDRFVRIPPGHCWVEGDESFHSQDSNTFGPIPVGLISGRVDLIVYPFSRFGTISHTLQNSQNKRVLARKFT</sequence>
<reference evidence="13" key="1">
    <citation type="submission" date="2013-11" db="EMBL/GenBank/DDBJ databases">
        <title>Genome sequence of the fusiform rust pathogen reveals effectors for host alternation and coevolution with pine.</title>
        <authorList>
            <consortium name="DOE Joint Genome Institute"/>
            <person name="Smith K."/>
            <person name="Pendleton A."/>
            <person name="Kubisiak T."/>
            <person name="Anderson C."/>
            <person name="Salamov A."/>
            <person name="Aerts A."/>
            <person name="Riley R."/>
            <person name="Clum A."/>
            <person name="Lindquist E."/>
            <person name="Ence D."/>
            <person name="Campbell M."/>
            <person name="Kronenberg Z."/>
            <person name="Feau N."/>
            <person name="Dhillon B."/>
            <person name="Hamelin R."/>
            <person name="Burleigh J."/>
            <person name="Smith J."/>
            <person name="Yandell M."/>
            <person name="Nelson C."/>
            <person name="Grigoriev I."/>
            <person name="Davis J."/>
        </authorList>
    </citation>
    <scope>NUCLEOTIDE SEQUENCE</scope>
    <source>
        <strain evidence="13">G11</strain>
    </source>
</reference>
<evidence type="ECO:0000256" key="4">
    <source>
        <dbReference type="ARBA" id="ARBA00022670"/>
    </source>
</evidence>
<dbReference type="CDD" id="cd06530">
    <property type="entry name" value="S26_SPase_I"/>
    <property type="match status" value="1"/>
</dbReference>
<evidence type="ECO:0000259" key="12">
    <source>
        <dbReference type="Pfam" id="PF10502"/>
    </source>
</evidence>
<name>A0A9P6NIF6_9BASI</name>
<evidence type="ECO:0000256" key="6">
    <source>
        <dbReference type="ARBA" id="ARBA00022792"/>
    </source>
</evidence>
<keyword evidence="10" id="KW-0472">Membrane</keyword>
<keyword evidence="4" id="KW-0645">Protease</keyword>
<feature type="domain" description="Peptidase S26" evidence="12">
    <location>
        <begin position="77"/>
        <end position="117"/>
    </location>
</feature>
<evidence type="ECO:0000313" key="13">
    <source>
        <dbReference type="EMBL" id="KAG0146187.1"/>
    </source>
</evidence>
<accession>A0A9P6NIF6</accession>
<dbReference type="Pfam" id="PF10502">
    <property type="entry name" value="Peptidase_S26"/>
    <property type="match status" value="2"/>
</dbReference>
<dbReference type="PRINTS" id="PR00727">
    <property type="entry name" value="LEADERPTASE"/>
</dbReference>
<comment type="similarity">
    <text evidence="2">Belongs to the peptidase S26 family. IMP2 subfamily.</text>
</comment>
<dbReference type="InterPro" id="IPR036286">
    <property type="entry name" value="LexA/Signal_pep-like_sf"/>
</dbReference>
<dbReference type="InterPro" id="IPR000223">
    <property type="entry name" value="Pept_S26A_signal_pept_1"/>
</dbReference>
<proteinExistence type="inferred from homology"/>
<organism evidence="13 14">
    <name type="scientific">Cronartium quercuum f. sp. fusiforme G11</name>
    <dbReference type="NCBI Taxonomy" id="708437"/>
    <lineage>
        <taxon>Eukaryota</taxon>
        <taxon>Fungi</taxon>
        <taxon>Dikarya</taxon>
        <taxon>Basidiomycota</taxon>
        <taxon>Pucciniomycotina</taxon>
        <taxon>Pucciniomycetes</taxon>
        <taxon>Pucciniales</taxon>
        <taxon>Coleosporiaceae</taxon>
        <taxon>Cronartium</taxon>
    </lineage>
</organism>
<dbReference type="FunFam" id="2.10.109.10:FF:000005">
    <property type="entry name" value="Mitochondrial inner membrane protease subunit"/>
    <property type="match status" value="1"/>
</dbReference>
<feature type="active site" evidence="11">
    <location>
        <position position="60"/>
    </location>
</feature>
<evidence type="ECO:0000256" key="5">
    <source>
        <dbReference type="ARBA" id="ARBA00022692"/>
    </source>
</evidence>
<dbReference type="GO" id="GO:0006627">
    <property type="term" value="P:protein processing involved in protein targeting to mitochondrion"/>
    <property type="evidence" value="ECO:0007669"/>
    <property type="project" value="InterPro"/>
</dbReference>
<keyword evidence="14" id="KW-1185">Reference proteome</keyword>
<dbReference type="EMBL" id="MU167264">
    <property type="protein sequence ID" value="KAG0146187.1"/>
    <property type="molecule type" value="Genomic_DNA"/>
</dbReference>
<dbReference type="SUPFAM" id="SSF51306">
    <property type="entry name" value="LexA/Signal peptidase"/>
    <property type="match status" value="1"/>
</dbReference>
<dbReference type="Proteomes" id="UP000886653">
    <property type="component" value="Unassembled WGS sequence"/>
</dbReference>
<gene>
    <name evidence="13" type="ORF">CROQUDRAFT_133267</name>
</gene>